<dbReference type="Proteomes" id="UP000176204">
    <property type="component" value="Chromosome I"/>
</dbReference>
<dbReference type="SUPFAM" id="SSF56300">
    <property type="entry name" value="Metallo-dependent phosphatases"/>
    <property type="match status" value="1"/>
</dbReference>
<dbReference type="InterPro" id="IPR004843">
    <property type="entry name" value="Calcineurin-like_PHP"/>
</dbReference>
<dbReference type="GO" id="GO:0016020">
    <property type="term" value="C:membrane"/>
    <property type="evidence" value="ECO:0007669"/>
    <property type="project" value="GOC"/>
</dbReference>
<evidence type="ECO:0000256" key="4">
    <source>
        <dbReference type="ARBA" id="ARBA00023136"/>
    </source>
</evidence>
<evidence type="ECO:0000256" key="1">
    <source>
        <dbReference type="ARBA" id="ARBA00022475"/>
    </source>
</evidence>
<dbReference type="AlphaFoldDB" id="A0A1C7PDY7"/>
<keyword evidence="1" id="KW-1003">Cell membrane</keyword>
<evidence type="ECO:0000313" key="7">
    <source>
        <dbReference type="EMBL" id="SEH86883.1"/>
    </source>
</evidence>
<keyword evidence="4" id="KW-0472">Membrane</keyword>
<dbReference type="InterPro" id="IPR029052">
    <property type="entry name" value="Metallo-depent_PP-like"/>
</dbReference>
<dbReference type="Pfam" id="PF00149">
    <property type="entry name" value="Metallophos"/>
    <property type="match status" value="1"/>
</dbReference>
<evidence type="ECO:0000259" key="6">
    <source>
        <dbReference type="Pfam" id="PF00149"/>
    </source>
</evidence>
<dbReference type="STRING" id="1679444.PYTT_1330"/>
<keyword evidence="8" id="KW-1185">Reference proteome</keyword>
<evidence type="ECO:0000256" key="3">
    <source>
        <dbReference type="ARBA" id="ARBA00022723"/>
    </source>
</evidence>
<keyword evidence="2" id="KW-0997">Cell inner membrane</keyword>
<dbReference type="InterPro" id="IPR043461">
    <property type="entry name" value="LpxH-like"/>
</dbReference>
<dbReference type="KEGG" id="agl:PYTT_1330"/>
<dbReference type="PANTHER" id="PTHR34990">
    <property type="entry name" value="UDP-2,3-DIACYLGLUCOSAMINE HYDROLASE-RELATED"/>
    <property type="match status" value="1"/>
</dbReference>
<reference evidence="8" key="1">
    <citation type="submission" date="2016-09" db="EMBL/GenBank/DDBJ databases">
        <authorList>
            <person name="Koehorst J."/>
        </authorList>
    </citation>
    <scope>NUCLEOTIDE SEQUENCE [LARGE SCALE GENOMIC DNA]</scope>
</reference>
<protein>
    <submittedName>
        <fullName evidence="7">Metallo-dependent phosphatase-like</fullName>
    </submittedName>
</protein>
<keyword evidence="3" id="KW-0479">Metal-binding</keyword>
<gene>
    <name evidence="7" type="ORF">PYTT_1330</name>
</gene>
<name>A0A1C7PDY7_9BACT</name>
<evidence type="ECO:0000313" key="8">
    <source>
        <dbReference type="Proteomes" id="UP000176204"/>
    </source>
</evidence>
<dbReference type="GO" id="GO:0046872">
    <property type="term" value="F:metal ion binding"/>
    <property type="evidence" value="ECO:0007669"/>
    <property type="project" value="UniProtKB-KW"/>
</dbReference>
<dbReference type="GO" id="GO:0009245">
    <property type="term" value="P:lipid A biosynthetic process"/>
    <property type="evidence" value="ECO:0007669"/>
    <property type="project" value="TreeGrafter"/>
</dbReference>
<proteinExistence type="predicted"/>
<feature type="domain" description="Calcineurin-like phosphoesterase" evidence="6">
    <location>
        <begin position="12"/>
        <end position="221"/>
    </location>
</feature>
<dbReference type="Gene3D" id="3.60.21.10">
    <property type="match status" value="1"/>
</dbReference>
<keyword evidence="5" id="KW-0464">Manganese</keyword>
<accession>A0A1C7PDY7</accession>
<dbReference type="GO" id="GO:0008758">
    <property type="term" value="F:UDP-2,3-diacylglucosamine hydrolase activity"/>
    <property type="evidence" value="ECO:0007669"/>
    <property type="project" value="TreeGrafter"/>
</dbReference>
<evidence type="ECO:0000256" key="5">
    <source>
        <dbReference type="ARBA" id="ARBA00023211"/>
    </source>
</evidence>
<dbReference type="OrthoDB" id="198460at2"/>
<dbReference type="EMBL" id="LT629973">
    <property type="protein sequence ID" value="SEH86883.1"/>
    <property type="molecule type" value="Genomic_DNA"/>
</dbReference>
<sequence length="266" mass="30055">MIRHLEPEPGERIRLISDVHLGHVRSTVENVETLRPLLHGCDRLIVCGDLAETRACAFQTKGMAMKRDFASMCREEGVILHKLAGNHDPLEETSVLKLYGGSVVALHGHALYKVGAPWGWEYLNHKQACRDLIARHPMSDTDLEDRMALAREMALLSPPVLQRPRVSKNRVLRFLAHCGWPPSRPIAILRAWMTMSSLMHRFTEQFFPEARIVCFGHFHRPGQWKRAGRLYVNTGAFFKNARPSIVDLSDGRVTGIHTGSLLTTKA</sequence>
<dbReference type="RefSeq" id="WP_067773521.1">
    <property type="nucleotide sequence ID" value="NZ_LIGX01000012.1"/>
</dbReference>
<evidence type="ECO:0000256" key="2">
    <source>
        <dbReference type="ARBA" id="ARBA00022519"/>
    </source>
</evidence>
<organism evidence="7 8">
    <name type="scientific">Akkermansia glycaniphila</name>
    <dbReference type="NCBI Taxonomy" id="1679444"/>
    <lineage>
        <taxon>Bacteria</taxon>
        <taxon>Pseudomonadati</taxon>
        <taxon>Verrucomicrobiota</taxon>
        <taxon>Verrucomicrobiia</taxon>
        <taxon>Verrucomicrobiales</taxon>
        <taxon>Akkermansiaceae</taxon>
        <taxon>Akkermansia</taxon>
    </lineage>
</organism>